<name>A0ABV8DVN3_9NOCA</name>
<dbReference type="InterPro" id="IPR029058">
    <property type="entry name" value="AB_hydrolase_fold"/>
</dbReference>
<evidence type="ECO:0000313" key="3">
    <source>
        <dbReference type="EMBL" id="MFC3964091.1"/>
    </source>
</evidence>
<dbReference type="SUPFAM" id="SSF53474">
    <property type="entry name" value="alpha/beta-Hydrolases"/>
    <property type="match status" value="1"/>
</dbReference>
<gene>
    <name evidence="3" type="ORF">ACFO0B_19060</name>
</gene>
<dbReference type="InterPro" id="IPR000073">
    <property type="entry name" value="AB_hydrolase_1"/>
</dbReference>
<dbReference type="Gene3D" id="3.40.50.1820">
    <property type="entry name" value="alpha/beta hydrolase"/>
    <property type="match status" value="1"/>
</dbReference>
<keyword evidence="4" id="KW-1185">Reference proteome</keyword>
<evidence type="ECO:0000313" key="4">
    <source>
        <dbReference type="Proteomes" id="UP001595696"/>
    </source>
</evidence>
<reference evidence="4" key="1">
    <citation type="journal article" date="2019" name="Int. J. Syst. Evol. Microbiol.">
        <title>The Global Catalogue of Microorganisms (GCM) 10K type strain sequencing project: providing services to taxonomists for standard genome sequencing and annotation.</title>
        <authorList>
            <consortium name="The Broad Institute Genomics Platform"/>
            <consortium name="The Broad Institute Genome Sequencing Center for Infectious Disease"/>
            <person name="Wu L."/>
            <person name="Ma J."/>
        </authorList>
    </citation>
    <scope>NUCLEOTIDE SEQUENCE [LARGE SCALE GENOMIC DNA]</scope>
    <source>
        <strain evidence="4">CGMCC 4.7330</strain>
    </source>
</reference>
<protein>
    <submittedName>
        <fullName evidence="3">Alpha/beta fold hydrolase</fullName>
    </submittedName>
</protein>
<dbReference type="RefSeq" id="WP_378613868.1">
    <property type="nucleotide sequence ID" value="NZ_JBHSAX010000015.1"/>
</dbReference>
<dbReference type="Pfam" id="PF00561">
    <property type="entry name" value="Abhydrolase_1"/>
    <property type="match status" value="1"/>
</dbReference>
<comment type="caution">
    <text evidence="3">The sequence shown here is derived from an EMBL/GenBank/DDBJ whole genome shotgun (WGS) entry which is preliminary data.</text>
</comment>
<proteinExistence type="predicted"/>
<evidence type="ECO:0000256" key="1">
    <source>
        <dbReference type="SAM" id="MobiDB-lite"/>
    </source>
</evidence>
<dbReference type="GO" id="GO:0016787">
    <property type="term" value="F:hydrolase activity"/>
    <property type="evidence" value="ECO:0007669"/>
    <property type="project" value="UniProtKB-KW"/>
</dbReference>
<feature type="domain" description="AB hydrolase-1" evidence="2">
    <location>
        <begin position="47"/>
        <end position="167"/>
    </location>
</feature>
<feature type="region of interest" description="Disordered" evidence="1">
    <location>
        <begin position="53"/>
        <end position="74"/>
    </location>
</feature>
<keyword evidence="3" id="KW-0378">Hydrolase</keyword>
<sequence length="284" mass="29028">MPETRTVATAGATITYDVRPGAGPALFLLGSPMEAAAFGTLAGHFGDRTVLTYDPRGAGRSPQAEPGAEADPAQHADDLQAVLESAALGPIDVFATSGGAVNALAWIGRHRPESVRTLVAHEPPVAQFLPDRDEVNAVCADIYATYRAKGEGAAMAKFIALVSQRGPLPAGYADAPGPDPAAFGLPDTDDGSRTNPLLGVNMRGCGRFEHDLDALRAAPTRIVLASGAASGAELAARGAETFAAAGGFEHVLLPGGHIGFLGGEHGQQGEPEAFAAALRDILAH</sequence>
<organism evidence="3 4">
    <name type="scientific">Nocardia jiangsuensis</name>
    <dbReference type="NCBI Taxonomy" id="1691563"/>
    <lineage>
        <taxon>Bacteria</taxon>
        <taxon>Bacillati</taxon>
        <taxon>Actinomycetota</taxon>
        <taxon>Actinomycetes</taxon>
        <taxon>Mycobacteriales</taxon>
        <taxon>Nocardiaceae</taxon>
        <taxon>Nocardia</taxon>
    </lineage>
</organism>
<accession>A0ABV8DVN3</accession>
<dbReference type="Proteomes" id="UP001595696">
    <property type="component" value="Unassembled WGS sequence"/>
</dbReference>
<dbReference type="EMBL" id="JBHSAX010000015">
    <property type="protein sequence ID" value="MFC3964091.1"/>
    <property type="molecule type" value="Genomic_DNA"/>
</dbReference>
<evidence type="ECO:0000259" key="2">
    <source>
        <dbReference type="Pfam" id="PF00561"/>
    </source>
</evidence>